<name>A0A1U9JTN3_9HYPH</name>
<gene>
    <name evidence="1" type="ORF">BHV28_05220</name>
</gene>
<dbReference type="EMBL" id="CP017315">
    <property type="protein sequence ID" value="AQS41229.1"/>
    <property type="molecule type" value="Genomic_DNA"/>
</dbReference>
<proteinExistence type="predicted"/>
<dbReference type="KEGG" id="thd:BHV28_05220"/>
<dbReference type="Proteomes" id="UP000188912">
    <property type="component" value="Chromosome"/>
</dbReference>
<sequence length="132" mass="15126">MIYTIGKKNDRDLFRLIGKAALDPETHKKLGYHVTTKNGDIWAVTNDGNNFIVASQLASHFLKIRLALFETETAFSAMLEEIIKYAIDKRFIGIKANDRKDNALLYKRYGFEIETLIGKNFANYKKEFSSAK</sequence>
<dbReference type="AlphaFoldDB" id="A0A1U9JTN3"/>
<evidence type="ECO:0000313" key="1">
    <source>
        <dbReference type="EMBL" id="AQS41229.1"/>
    </source>
</evidence>
<reference evidence="1 2" key="1">
    <citation type="journal article" date="2010" name="Science">
        <title>Genomic comparison of the ants Camponotus floridanus and Harpegnathos saltator.</title>
        <authorList>
            <person name="Bonasio R."/>
            <person name="Zhang G."/>
            <person name="Ye C."/>
            <person name="Mutti N.S."/>
            <person name="Fang X."/>
            <person name="Qin N."/>
            <person name="Donahue G."/>
            <person name="Yang P."/>
            <person name="Li Q."/>
            <person name="Li C."/>
            <person name="Zhang P."/>
            <person name="Huang Z."/>
            <person name="Berger S.L."/>
            <person name="Reinberg D."/>
            <person name="Wang J."/>
            <person name="Liebig J."/>
        </authorList>
    </citation>
    <scope>NUCLEOTIDE SEQUENCE [LARGE SCALE GENOMIC DNA]</scope>
    <source>
        <strain evidence="1 2">Hsal</strain>
    </source>
</reference>
<accession>A0A1U9JTN3</accession>
<reference evidence="1 2" key="2">
    <citation type="journal article" date="2016" name="Sci. Rep.">
        <title>The genome of Rhizobiales bacteria in predatory ants reveals urease gene functions but no genes for nitrogen fixation.</title>
        <authorList>
            <person name="Neuvonen M.M."/>
            <person name="Tamarit D."/>
            <person name="Naslund K."/>
            <person name="Liebig J."/>
            <person name="Feldhaar H."/>
            <person name="Moran N.A."/>
            <person name="Guy L."/>
            <person name="Andersson S.G."/>
        </authorList>
    </citation>
    <scope>NUCLEOTIDE SEQUENCE [LARGE SCALE GENOMIC DNA]</scope>
    <source>
        <strain evidence="1 2">Hsal</strain>
    </source>
</reference>
<evidence type="ECO:0000313" key="2">
    <source>
        <dbReference type="Proteomes" id="UP000188912"/>
    </source>
</evidence>
<keyword evidence="2" id="KW-1185">Reference proteome</keyword>
<dbReference type="STRING" id="1902579.BHV28_05220"/>
<organism evidence="1 2">
    <name type="scientific">Candidatus Tokpelaia hoelldobleri</name>
    <dbReference type="NCBI Taxonomy" id="1902579"/>
    <lineage>
        <taxon>Bacteria</taxon>
        <taxon>Pseudomonadati</taxon>
        <taxon>Pseudomonadota</taxon>
        <taxon>Alphaproteobacteria</taxon>
        <taxon>Hyphomicrobiales</taxon>
        <taxon>Candidatus Tokpelaia</taxon>
    </lineage>
</organism>
<protein>
    <submittedName>
        <fullName evidence="1">Uncharacterized protein</fullName>
    </submittedName>
</protein>